<keyword evidence="2" id="KW-0378">Hydrolase</keyword>
<dbReference type="GO" id="GO:0003724">
    <property type="term" value="F:RNA helicase activity"/>
    <property type="evidence" value="ECO:0007669"/>
    <property type="project" value="InterPro"/>
</dbReference>
<reference evidence="7" key="1">
    <citation type="submission" date="2015-07" db="EMBL/GenBank/DDBJ databases">
        <title>Adaptation to a free-living lifestyle via gene acquisitions in the diplomonad Trepomonas sp. PC1.</title>
        <authorList>
            <person name="Xu F."/>
            <person name="Jerlstrom-Hultqvist J."/>
            <person name="Kolisko M."/>
            <person name="Simpson A.G.B."/>
            <person name="Roger A.J."/>
            <person name="Svard S.G."/>
            <person name="Andersson J.O."/>
        </authorList>
    </citation>
    <scope>NUCLEOTIDE SEQUENCE</scope>
    <source>
        <strain evidence="7">PC1</strain>
    </source>
</reference>
<dbReference type="GO" id="GO:0005524">
    <property type="term" value="F:ATP binding"/>
    <property type="evidence" value="ECO:0007669"/>
    <property type="project" value="UniProtKB-KW"/>
</dbReference>
<feature type="domain" description="Upf1" evidence="6">
    <location>
        <begin position="1"/>
        <end position="171"/>
    </location>
</feature>
<dbReference type="Pfam" id="PF09416">
    <property type="entry name" value="UPF1_Zn_bind"/>
    <property type="match status" value="1"/>
</dbReference>
<sequence length="960" mass="109617">ICCAICGLTSVKHLVKCKQCEKYFCNQIHEDQKHSDILRHMVQAKHVKFIFPYSQIGQEPQCEVCGSQNPVKLCMLMVDGKNHFACKQNKPGEMSCSQNDRFSITMVPPQELMLRKDGKVYILESLAPVPTEKIIKQTIETQKHVEDVEAESAQINLQLQISKLDKMSIDQLSKAAIDEQIQLMEQNSAFLPKIPVRFNIPNSSLYRINGEKYAVQHFAQQIKEKSIIYDQKTKKLSSEDPQLQKQIVNFENKPVSYEQIFLQAIEFDHQYELLQNKMRQEEKDSNLIYLRASGKCSSFEFVQVGWNRYNTINNVTVQLGDFVQVQLVQNQEIHSFKCAIVENNNILSLKCHDEIPFQLLEKFKEAIDLEIDGVKFTEVANESVMKNAAIFKDFDVWRLKQNVRILYQKTDDESTIKRQKSALTHICKNAPMVPLYKTLLGLFDATVQQQLKKISADFEKRPIDQILQQIKQQSLTYLNQTPNEAQENAIKQSLQNGLTMIQGCPGGGKTYTAACILSGLVQANQKQNHSAKILCCAGSNIAADNIALFCKKLNLNALRVYAKSLDDVNLDYKKLPEIQNINLYKIIEQKITNNTYVSENLISAVEAEAVQMYLISEAVYIEFTKQQADNGKMICDEPKEVLKKLEMHEIEKHDIIISTCSSAGQDRLKISFDAVLLDESSQSIEPEQLIAICRTQKQLIIIGDQNQLGPNVSFPRLNEAGLSRGLYQRLQLMGVVPCMLNIQYRMHSGLLNFPNSTFYMGNIRPGIVDQQRLLTLNNKMPSGIARFINQEFPSLFLNIDGKEEQDPASKSFVNSQESEIVQQLVRILLMEYKLTSKDIGIITPYKAQQTQILKDMEKISTQIEVNSVDGFQGREKEVIIFSAVRSKELGFLADRRRLNVTMTRARKLFIIVGNVRGLSQQNSAVWDQTIRYYLSKNAIYSGTCLRDLVKMEKDKKKEDK</sequence>
<dbReference type="InterPro" id="IPR027417">
    <property type="entry name" value="P-loop_NTPase"/>
</dbReference>
<feature type="non-terminal residue" evidence="7">
    <location>
        <position position="1"/>
    </location>
</feature>
<gene>
    <name evidence="7" type="ORF">TPC1_11928</name>
</gene>
<evidence type="ECO:0000259" key="6">
    <source>
        <dbReference type="PROSITE" id="PS51997"/>
    </source>
</evidence>
<dbReference type="GO" id="GO:0003723">
    <property type="term" value="F:RNA binding"/>
    <property type="evidence" value="ECO:0007669"/>
    <property type="project" value="InterPro"/>
</dbReference>
<keyword evidence="4" id="KW-0067">ATP-binding</keyword>
<protein>
    <submittedName>
        <fullName evidence="7">Nonsense-mediated mRNA decay protein</fullName>
    </submittedName>
</protein>
<dbReference type="GO" id="GO:0000184">
    <property type="term" value="P:nuclear-transcribed mRNA catabolic process, nonsense-mediated decay"/>
    <property type="evidence" value="ECO:0007669"/>
    <property type="project" value="InterPro"/>
</dbReference>
<organism evidence="7">
    <name type="scientific">Trepomonas sp. PC1</name>
    <dbReference type="NCBI Taxonomy" id="1076344"/>
    <lineage>
        <taxon>Eukaryota</taxon>
        <taxon>Metamonada</taxon>
        <taxon>Diplomonadida</taxon>
        <taxon>Hexamitidae</taxon>
        <taxon>Hexamitinae</taxon>
        <taxon>Trepomonas</taxon>
    </lineage>
</organism>
<dbReference type="InterPro" id="IPR041679">
    <property type="entry name" value="DNA2/NAM7-like_C"/>
</dbReference>
<dbReference type="GO" id="GO:0016787">
    <property type="term" value="F:hydrolase activity"/>
    <property type="evidence" value="ECO:0007669"/>
    <property type="project" value="UniProtKB-KW"/>
</dbReference>
<name>A0A146KFB4_9EUKA</name>
<keyword evidence="1" id="KW-0547">Nucleotide-binding</keyword>
<keyword evidence="3" id="KW-0347">Helicase</keyword>
<dbReference type="InterPro" id="IPR045055">
    <property type="entry name" value="DNA2/NAM7-like"/>
</dbReference>
<evidence type="ECO:0000256" key="2">
    <source>
        <dbReference type="ARBA" id="ARBA00022801"/>
    </source>
</evidence>
<evidence type="ECO:0000256" key="1">
    <source>
        <dbReference type="ARBA" id="ARBA00022741"/>
    </source>
</evidence>
<evidence type="ECO:0000256" key="4">
    <source>
        <dbReference type="ARBA" id="ARBA00022840"/>
    </source>
</evidence>
<evidence type="ECO:0000256" key="5">
    <source>
        <dbReference type="PROSITE-ProRule" id="PRU01341"/>
    </source>
</evidence>
<dbReference type="GO" id="GO:0005737">
    <property type="term" value="C:cytoplasm"/>
    <property type="evidence" value="ECO:0007669"/>
    <property type="project" value="InterPro"/>
</dbReference>
<dbReference type="GO" id="GO:0008270">
    <property type="term" value="F:zinc ion binding"/>
    <property type="evidence" value="ECO:0007669"/>
    <property type="project" value="InterPro"/>
</dbReference>
<evidence type="ECO:0000313" key="7">
    <source>
        <dbReference type="EMBL" id="JAP95167.1"/>
    </source>
</evidence>
<dbReference type="Pfam" id="PF13086">
    <property type="entry name" value="AAA_11"/>
    <property type="match status" value="1"/>
</dbReference>
<dbReference type="EMBL" id="GDID01001439">
    <property type="protein sequence ID" value="JAP95167.1"/>
    <property type="molecule type" value="Transcribed_RNA"/>
</dbReference>
<dbReference type="InterPro" id="IPR018999">
    <property type="entry name" value="UPF1_CH/ZBD"/>
</dbReference>
<dbReference type="AlphaFoldDB" id="A0A146KFB4"/>
<accession>A0A146KFB4</accession>
<dbReference type="Gene3D" id="3.40.50.300">
    <property type="entry name" value="P-loop containing nucleotide triphosphate hydrolases"/>
    <property type="match status" value="2"/>
</dbReference>
<dbReference type="FunFam" id="3.40.50.300:FF:000326">
    <property type="entry name" value="P-loop containing nucleoside triphosphate hydrolase"/>
    <property type="match status" value="1"/>
</dbReference>
<dbReference type="PROSITE" id="PS51997">
    <property type="entry name" value="UPF1_CH_RICH"/>
    <property type="match status" value="1"/>
</dbReference>
<dbReference type="PANTHER" id="PTHR10887:SF364">
    <property type="entry name" value="REGULATOR OF NONSENSE TRANSCRIPTS 1"/>
    <property type="match status" value="1"/>
</dbReference>
<dbReference type="GO" id="GO:0005694">
    <property type="term" value="C:chromosome"/>
    <property type="evidence" value="ECO:0007669"/>
    <property type="project" value="UniProtKB-ARBA"/>
</dbReference>
<dbReference type="PANTHER" id="PTHR10887">
    <property type="entry name" value="DNA2/NAM7 HELICASE FAMILY"/>
    <property type="match status" value="1"/>
</dbReference>
<comment type="caution">
    <text evidence="5">Lacks conserved residue(s) required for the propagation of feature annotation.</text>
</comment>
<evidence type="ECO:0000256" key="3">
    <source>
        <dbReference type="ARBA" id="ARBA00022806"/>
    </source>
</evidence>
<dbReference type="SUPFAM" id="SSF52540">
    <property type="entry name" value="P-loop containing nucleoside triphosphate hydrolases"/>
    <property type="match status" value="1"/>
</dbReference>
<dbReference type="CDD" id="cd18808">
    <property type="entry name" value="SF1_C_Upf1"/>
    <property type="match status" value="1"/>
</dbReference>
<dbReference type="InterPro" id="IPR041677">
    <property type="entry name" value="DNA2/NAM7_AAA_11"/>
</dbReference>
<proteinExistence type="predicted"/>
<dbReference type="Pfam" id="PF13087">
    <property type="entry name" value="AAA_12"/>
    <property type="match status" value="1"/>
</dbReference>
<dbReference type="InterPro" id="IPR047187">
    <property type="entry name" value="SF1_C_Upf1"/>
</dbReference>